<sequence length="155" mass="17013">MIITRWGFITSQTSTAWAEDATEPLTVIISPNNKKATNETHASPIAQLSTETPVFTPNQTHQMRTEATNETPASLIAQPSTEIPVFYSKSDATVFTLQYLNRVPAFADACLWFTFLCVVSHIFTLIAPSSLMVGESPIWTRLKSGIGLRGIAEIP</sequence>
<dbReference type="AlphaFoldDB" id="A0A8S9PBJ4"/>
<feature type="transmembrane region" description="Helical" evidence="1">
    <location>
        <begin position="111"/>
        <end position="133"/>
    </location>
</feature>
<gene>
    <name evidence="2" type="ORF">F2Q69_00004282</name>
</gene>
<keyword evidence="1" id="KW-0812">Transmembrane</keyword>
<name>A0A8S9PBJ4_BRACR</name>
<evidence type="ECO:0000313" key="3">
    <source>
        <dbReference type="Proteomes" id="UP000712600"/>
    </source>
</evidence>
<reference evidence="2" key="1">
    <citation type="submission" date="2019-12" db="EMBL/GenBank/DDBJ databases">
        <title>Genome sequencing and annotation of Brassica cretica.</title>
        <authorList>
            <person name="Studholme D.J."/>
            <person name="Sarris P."/>
        </authorList>
    </citation>
    <scope>NUCLEOTIDE SEQUENCE</scope>
    <source>
        <strain evidence="2">PFS-109/04</strain>
        <tissue evidence="2">Leaf</tissue>
    </source>
</reference>
<organism evidence="2 3">
    <name type="scientific">Brassica cretica</name>
    <name type="common">Mustard</name>
    <dbReference type="NCBI Taxonomy" id="69181"/>
    <lineage>
        <taxon>Eukaryota</taxon>
        <taxon>Viridiplantae</taxon>
        <taxon>Streptophyta</taxon>
        <taxon>Embryophyta</taxon>
        <taxon>Tracheophyta</taxon>
        <taxon>Spermatophyta</taxon>
        <taxon>Magnoliopsida</taxon>
        <taxon>eudicotyledons</taxon>
        <taxon>Gunneridae</taxon>
        <taxon>Pentapetalae</taxon>
        <taxon>rosids</taxon>
        <taxon>malvids</taxon>
        <taxon>Brassicales</taxon>
        <taxon>Brassicaceae</taxon>
        <taxon>Brassiceae</taxon>
        <taxon>Brassica</taxon>
    </lineage>
</organism>
<protein>
    <submittedName>
        <fullName evidence="2">Uncharacterized protein</fullName>
    </submittedName>
</protein>
<comment type="caution">
    <text evidence="2">The sequence shown here is derived from an EMBL/GenBank/DDBJ whole genome shotgun (WGS) entry which is preliminary data.</text>
</comment>
<evidence type="ECO:0000256" key="1">
    <source>
        <dbReference type="SAM" id="Phobius"/>
    </source>
</evidence>
<dbReference type="Proteomes" id="UP000712600">
    <property type="component" value="Unassembled WGS sequence"/>
</dbReference>
<proteinExistence type="predicted"/>
<evidence type="ECO:0000313" key="2">
    <source>
        <dbReference type="EMBL" id="KAF3512455.1"/>
    </source>
</evidence>
<dbReference type="EMBL" id="QGKX02001521">
    <property type="protein sequence ID" value="KAF3512455.1"/>
    <property type="molecule type" value="Genomic_DNA"/>
</dbReference>
<keyword evidence="1" id="KW-0472">Membrane</keyword>
<keyword evidence="1" id="KW-1133">Transmembrane helix</keyword>
<accession>A0A8S9PBJ4</accession>